<dbReference type="RefSeq" id="WP_125007146.1">
    <property type="nucleotide sequence ID" value="NZ_RQXT01000107.1"/>
</dbReference>
<dbReference type="Proteomes" id="UP000273786">
    <property type="component" value="Unassembled WGS sequence"/>
</dbReference>
<evidence type="ECO:0000313" key="3">
    <source>
        <dbReference type="Proteomes" id="UP000273786"/>
    </source>
</evidence>
<comment type="caution">
    <text evidence="2">The sequence shown here is derived from an EMBL/GenBank/DDBJ whole genome shotgun (WGS) entry which is preliminary data.</text>
</comment>
<reference evidence="2 3" key="1">
    <citation type="submission" date="2018-11" db="EMBL/GenBank/DDBJ databases">
        <title>the genome of Mesorhizobium tamadayense DSM 28320.</title>
        <authorList>
            <person name="Gao J."/>
        </authorList>
    </citation>
    <scope>NUCLEOTIDE SEQUENCE [LARGE SCALE GENOMIC DNA]</scope>
    <source>
        <strain evidence="2 3">DSM 28320</strain>
    </source>
</reference>
<gene>
    <name evidence="2" type="ORF">EH240_36275</name>
</gene>
<name>A0A3P3ELY0_9HYPH</name>
<evidence type="ECO:0000259" key="1">
    <source>
        <dbReference type="Pfam" id="PF06527"/>
    </source>
</evidence>
<keyword evidence="3" id="KW-1185">Reference proteome</keyword>
<evidence type="ECO:0000313" key="2">
    <source>
        <dbReference type="EMBL" id="RRH87413.1"/>
    </source>
</evidence>
<dbReference type="InterPro" id="IPR009492">
    <property type="entry name" value="TniQ"/>
</dbReference>
<sequence>MTANAARAAFAIEIRERYGDVAGNRWPVSVDPLPDELVSSWLHRLALANGIAPRSFAGVLGLSERMWSPRLDTRLPRHVATFLCHQTGRATEEISAMTMSGYAMAPLLLPLRDSAHRNRSTWMQYCPLCLAADEAPYFRRQWRLALRASCFAHGCGLRDRCPACRAPIATFDQGEVVAQHFCARCGFDLRAAPKTAVKASARRLERAIADICRVESGTGSAATSDVVSRVLCAPAFVDIGSTGTLRNLSTAARIRCFELLAAKSLDWLVTDKDAATAHRRRMILAAGGHDELIARFADFLDKHQTRPRSMRQTLPCAGLADVLTAYLRVAGDRRHRDLGVPQPQ</sequence>
<proteinExistence type="predicted"/>
<dbReference type="Pfam" id="PF06527">
    <property type="entry name" value="TniQ"/>
    <property type="match status" value="1"/>
</dbReference>
<dbReference type="AlphaFoldDB" id="A0A3P3ELY0"/>
<dbReference type="OrthoDB" id="6917259at2"/>
<dbReference type="EMBL" id="RQXT01000107">
    <property type="protein sequence ID" value="RRH87413.1"/>
    <property type="molecule type" value="Genomic_DNA"/>
</dbReference>
<accession>A0A3P3ELY0</accession>
<protein>
    <recommendedName>
        <fullName evidence="1">TniQ domain-containing protein</fullName>
    </recommendedName>
</protein>
<organism evidence="2 3">
    <name type="scientific">Mesorhizobium tamadayense</name>
    <dbReference type="NCBI Taxonomy" id="425306"/>
    <lineage>
        <taxon>Bacteria</taxon>
        <taxon>Pseudomonadati</taxon>
        <taxon>Pseudomonadota</taxon>
        <taxon>Alphaproteobacteria</taxon>
        <taxon>Hyphomicrobiales</taxon>
        <taxon>Phyllobacteriaceae</taxon>
        <taxon>Mesorhizobium</taxon>
    </lineage>
</organism>
<feature type="domain" description="TniQ" evidence="1">
    <location>
        <begin position="27"/>
        <end position="157"/>
    </location>
</feature>